<dbReference type="GO" id="GO:0035101">
    <property type="term" value="C:FACT complex"/>
    <property type="evidence" value="ECO:0000318"/>
    <property type="project" value="GO_Central"/>
</dbReference>
<feature type="domain" description="HMG box" evidence="14">
    <location>
        <begin position="572"/>
        <end position="640"/>
    </location>
</feature>
<dbReference type="Pfam" id="PF03531">
    <property type="entry name" value="SSrecog"/>
    <property type="match status" value="1"/>
</dbReference>
<comment type="function">
    <text evidence="12">Component of the FACT complex, a general chromatin factor that acts to reorganize nucleosomes. The FACT complex is involved in multiple processes that require DNA as a template such as mRNA elongation, DNA replication and DNA repair. During transcription elongation the FACT complex acts as a histone chaperone that both destabilizes and restores nucleosomal structure. It facilitates the passage of RNA polymerase II and transcription by promoting the dissociation of one histone H2A-H2B dimer from the nucleosome, then subsequently promotes the reestablishment of the nucleosome following the passage of RNA polymerase II.</text>
</comment>
<dbReference type="InterPro" id="IPR048993">
    <property type="entry name" value="SSRP1-like_PH1"/>
</dbReference>
<feature type="region of interest" description="Disordered" evidence="13">
    <location>
        <begin position="481"/>
        <end position="582"/>
    </location>
</feature>
<dbReference type="SUPFAM" id="SSF47095">
    <property type="entry name" value="HMG-box"/>
    <property type="match status" value="1"/>
</dbReference>
<dbReference type="GO" id="GO:0031491">
    <property type="term" value="F:nucleosome binding"/>
    <property type="evidence" value="ECO:0000318"/>
    <property type="project" value="GO_Central"/>
</dbReference>
<dbReference type="PANTHER" id="PTHR45849">
    <property type="entry name" value="FACT COMPLEX SUBUNIT SSRP1"/>
    <property type="match status" value="1"/>
</dbReference>
<dbReference type="Pfam" id="PF21103">
    <property type="entry name" value="PH1_SSRP1-like"/>
    <property type="match status" value="1"/>
</dbReference>
<dbReference type="GO" id="GO:0042393">
    <property type="term" value="F:histone binding"/>
    <property type="evidence" value="ECO:0000318"/>
    <property type="project" value="GO_Central"/>
</dbReference>
<dbReference type="SMART" id="SM00398">
    <property type="entry name" value="HMG"/>
    <property type="match status" value="1"/>
</dbReference>
<evidence type="ECO:0000256" key="8">
    <source>
        <dbReference type="ARBA" id="ARBA00023163"/>
    </source>
</evidence>
<dbReference type="GO" id="GO:0006281">
    <property type="term" value="P:DNA repair"/>
    <property type="evidence" value="ECO:0007669"/>
    <property type="project" value="UniProtKB-KW"/>
</dbReference>
<dbReference type="FunFam" id="2.30.29.150:FF:000001">
    <property type="entry name" value="Fact complex subunit ssrp1"/>
    <property type="match status" value="1"/>
</dbReference>
<keyword evidence="4 12" id="KW-0235">DNA replication</keyword>
<feature type="compositionally biased region" description="Acidic residues" evidence="13">
    <location>
        <begin position="649"/>
        <end position="663"/>
    </location>
</feature>
<feature type="compositionally biased region" description="Basic and acidic residues" evidence="13">
    <location>
        <begin position="606"/>
        <end position="646"/>
    </location>
</feature>
<dbReference type="Gene3D" id="1.10.30.10">
    <property type="entry name" value="High mobility group box domain"/>
    <property type="match status" value="1"/>
</dbReference>
<dbReference type="InterPro" id="IPR009071">
    <property type="entry name" value="HMG_box_dom"/>
</dbReference>
<dbReference type="Pfam" id="PF08512">
    <property type="entry name" value="Rttp106-like_middle"/>
    <property type="match status" value="1"/>
</dbReference>
<evidence type="ECO:0000256" key="5">
    <source>
        <dbReference type="ARBA" id="ARBA00022763"/>
    </source>
</evidence>
<evidence type="ECO:0000256" key="6">
    <source>
        <dbReference type="ARBA" id="ARBA00023015"/>
    </source>
</evidence>
<evidence type="ECO:0000256" key="4">
    <source>
        <dbReference type="ARBA" id="ARBA00022705"/>
    </source>
</evidence>
<evidence type="ECO:0000256" key="1">
    <source>
        <dbReference type="ARBA" id="ARBA00010060"/>
    </source>
</evidence>
<dbReference type="FunFam" id="1.10.30.10:FF:000016">
    <property type="entry name" value="FACT complex subunit SSRP1"/>
    <property type="match status" value="1"/>
</dbReference>
<dbReference type="GO" id="GO:0006260">
    <property type="term" value="P:DNA replication"/>
    <property type="evidence" value="ECO:0007669"/>
    <property type="project" value="UniProtKB-KW"/>
</dbReference>
<dbReference type="InterPro" id="IPR013719">
    <property type="entry name" value="RTT106/SPT16-like_middle_dom"/>
</dbReference>
<dbReference type="CDD" id="cd13231">
    <property type="entry name" value="PH2_SSRP1-like"/>
    <property type="match status" value="1"/>
</dbReference>
<organism evidence="15 16">
    <name type="scientific">Klebsormidium nitens</name>
    <name type="common">Green alga</name>
    <name type="synonym">Ulothrix nitens</name>
    <dbReference type="NCBI Taxonomy" id="105231"/>
    <lineage>
        <taxon>Eukaryota</taxon>
        <taxon>Viridiplantae</taxon>
        <taxon>Streptophyta</taxon>
        <taxon>Klebsormidiophyceae</taxon>
        <taxon>Klebsormidiales</taxon>
        <taxon>Klebsormidiaceae</taxon>
        <taxon>Klebsormidium</taxon>
    </lineage>
</organism>
<comment type="subunit">
    <text evidence="2">Component of the FACT complex, a stable heterodimer of SPT16 and SSRP1.</text>
</comment>
<dbReference type="Gene3D" id="2.30.29.220">
    <property type="entry name" value="Structure-specific recognition protein (SSRP1)"/>
    <property type="match status" value="1"/>
</dbReference>
<gene>
    <name evidence="15" type="ORF">KFL_001450210</name>
</gene>
<dbReference type="GO" id="GO:0003677">
    <property type="term" value="F:DNA binding"/>
    <property type="evidence" value="ECO:0007669"/>
    <property type="project" value="UniProtKB-UniRule"/>
</dbReference>
<dbReference type="InterPro" id="IPR000969">
    <property type="entry name" value="SSRP1/POB3"/>
</dbReference>
<dbReference type="InterPro" id="IPR050454">
    <property type="entry name" value="RTT106/SSRP1_HistChap/FACT"/>
</dbReference>
<dbReference type="Pfam" id="PF17292">
    <property type="entry name" value="POB3_N"/>
    <property type="match status" value="1"/>
</dbReference>
<evidence type="ECO:0000256" key="3">
    <source>
        <dbReference type="ARBA" id="ARBA00022454"/>
    </source>
</evidence>
<evidence type="ECO:0000256" key="2">
    <source>
        <dbReference type="ARBA" id="ARBA00011111"/>
    </source>
</evidence>
<keyword evidence="3 12" id="KW-0158">Chromosome</keyword>
<keyword evidence="6 12" id="KW-0805">Transcription regulation</keyword>
<evidence type="ECO:0000259" key="14">
    <source>
        <dbReference type="PROSITE" id="PS50118"/>
    </source>
</evidence>
<dbReference type="STRING" id="105231.A0A1Y1I5H3"/>
<dbReference type="InterPro" id="IPR011993">
    <property type="entry name" value="PH-like_dom_sf"/>
</dbReference>
<evidence type="ECO:0000256" key="9">
    <source>
        <dbReference type="ARBA" id="ARBA00023204"/>
    </source>
</evidence>
<evidence type="ECO:0000256" key="12">
    <source>
        <dbReference type="RuleBase" id="RU364013"/>
    </source>
</evidence>
<proteinExistence type="inferred from homology"/>
<dbReference type="CDD" id="cd13230">
    <property type="entry name" value="PH1_SSRP1-like"/>
    <property type="match status" value="1"/>
</dbReference>
<dbReference type="Gene3D" id="2.30.29.150">
    <property type="match status" value="1"/>
</dbReference>
<accession>A0A1Y1I5H3</accession>
<sequence length="663" mass="74279">MAESSGSGVHQFNNIFLSMRSGLNPGQLKLHSGGLTWKKSGGGKEVNVSRNDISSLMWLRVPKGFQLAVKSRAGSKVKFNGFREQDVKALTPFLTSTYKITPEDKQLAINGRNWGEAEIDGNMLSFNVGSKQAFELALSDISQATIQGKNEVVLEMHVDDTSGEHEKDTLIEMSFHIPPTNTTYIGDEERTSAQRFYERILERADIGPSTGEAVVTFDEVAILTPRGRYQVELCLGFLRLSGQANDFKIQYPNIVRIFQLPKPNLPHTMIVITLDPPIRKGQTFYPHIVLQFPSEEEISVALDIEEQLLETKYKDKLEPTYKGLTYDVFSRILKNLADSKVTKPGQFKSHGDQSAVKCSYKAEEGFLYPLEKSFFYVHKPPILVLHDEIEYIQFERHSASASMGTQAKTFDLLVHLKTEAEHQFRNIQKTEYSTLFNFIRAKRIKILNLAENQDRGGGAVGAAAALDLEEEEMDPHLARIKNAREGGPAMVGEQDDDDSDDEDEDFKGGADSDGGSPTDSSDEEGSDASEDAGPKRKAAPKEKTPAKKKKAEKPEKGKDEKKKRKKKDPNAPKKSLSGFMFFSKAERERLKKENPTLPFTEIGKVCGEKWGKMSKDDKAPYEEQAAADKGRYKEALAQYEKNKKQEPAPVEESEEEEEEEDSD</sequence>
<dbReference type="Proteomes" id="UP000054558">
    <property type="component" value="Unassembled WGS sequence"/>
</dbReference>
<dbReference type="SMART" id="SM01287">
    <property type="entry name" value="Rtt106"/>
    <property type="match status" value="1"/>
</dbReference>
<dbReference type="Gene3D" id="2.30.29.30">
    <property type="entry name" value="Pleckstrin-homology domain (PH domain)/Phosphotyrosine-binding domain (PTB)"/>
    <property type="match status" value="2"/>
</dbReference>
<feature type="DNA-binding region" description="HMG box" evidence="11">
    <location>
        <begin position="572"/>
        <end position="640"/>
    </location>
</feature>
<evidence type="ECO:0000256" key="10">
    <source>
        <dbReference type="ARBA" id="ARBA00023242"/>
    </source>
</evidence>
<evidence type="ECO:0000256" key="13">
    <source>
        <dbReference type="SAM" id="MobiDB-lite"/>
    </source>
</evidence>
<dbReference type="Pfam" id="PF00505">
    <property type="entry name" value="HMG_box"/>
    <property type="match status" value="1"/>
</dbReference>
<keyword evidence="9 12" id="KW-0234">DNA repair</keyword>
<keyword evidence="8 12" id="KW-0804">Transcription</keyword>
<dbReference type="InterPro" id="IPR024954">
    <property type="entry name" value="SSRP1_DD"/>
</dbReference>
<dbReference type="OMA" id="QVVTKIF"/>
<dbReference type="InterPro" id="IPR038167">
    <property type="entry name" value="SSRP1_sf"/>
</dbReference>
<protein>
    <recommendedName>
        <fullName evidence="12">FACT complex subunit SSRP1</fullName>
    </recommendedName>
</protein>
<evidence type="ECO:0000256" key="11">
    <source>
        <dbReference type="PROSITE-ProRule" id="PRU00267"/>
    </source>
</evidence>
<dbReference type="PROSITE" id="PS50118">
    <property type="entry name" value="HMG_BOX_2"/>
    <property type="match status" value="1"/>
</dbReference>
<keyword evidence="5 12" id="KW-0227">DNA damage</keyword>
<dbReference type="EMBL" id="DF237094">
    <property type="protein sequence ID" value="GAQ83368.1"/>
    <property type="molecule type" value="Genomic_DNA"/>
</dbReference>
<keyword evidence="7 11" id="KW-0238">DNA-binding</keyword>
<dbReference type="PANTHER" id="PTHR45849:SF1">
    <property type="entry name" value="FACT COMPLEX SUBUNIT SSRP1"/>
    <property type="match status" value="1"/>
</dbReference>
<dbReference type="PRINTS" id="PR00887">
    <property type="entry name" value="SSRCOGNITION"/>
</dbReference>
<dbReference type="GO" id="GO:0048731">
    <property type="term" value="P:system development"/>
    <property type="evidence" value="ECO:0007669"/>
    <property type="project" value="UniProtKB-ARBA"/>
</dbReference>
<reference evidence="15 16" key="1">
    <citation type="journal article" date="2014" name="Nat. Commun.">
        <title>Klebsormidium flaccidum genome reveals primary factors for plant terrestrial adaptation.</title>
        <authorList>
            <person name="Hori K."/>
            <person name="Maruyama F."/>
            <person name="Fujisawa T."/>
            <person name="Togashi T."/>
            <person name="Yamamoto N."/>
            <person name="Seo M."/>
            <person name="Sato S."/>
            <person name="Yamada T."/>
            <person name="Mori H."/>
            <person name="Tajima N."/>
            <person name="Moriyama T."/>
            <person name="Ikeuchi M."/>
            <person name="Watanabe M."/>
            <person name="Wada H."/>
            <person name="Kobayashi K."/>
            <person name="Saito M."/>
            <person name="Masuda T."/>
            <person name="Sasaki-Sekimoto Y."/>
            <person name="Mashiguchi K."/>
            <person name="Awai K."/>
            <person name="Shimojima M."/>
            <person name="Masuda S."/>
            <person name="Iwai M."/>
            <person name="Nobusawa T."/>
            <person name="Narise T."/>
            <person name="Kondo S."/>
            <person name="Saito H."/>
            <person name="Sato R."/>
            <person name="Murakawa M."/>
            <person name="Ihara Y."/>
            <person name="Oshima-Yamada Y."/>
            <person name="Ohtaka K."/>
            <person name="Satoh M."/>
            <person name="Sonobe K."/>
            <person name="Ishii M."/>
            <person name="Ohtani R."/>
            <person name="Kanamori-Sato M."/>
            <person name="Honoki R."/>
            <person name="Miyazaki D."/>
            <person name="Mochizuki H."/>
            <person name="Umetsu J."/>
            <person name="Higashi K."/>
            <person name="Shibata D."/>
            <person name="Kamiya Y."/>
            <person name="Sato N."/>
            <person name="Nakamura Y."/>
            <person name="Tabata S."/>
            <person name="Ida S."/>
            <person name="Kurokawa K."/>
            <person name="Ohta H."/>
        </authorList>
    </citation>
    <scope>NUCLEOTIDE SEQUENCE [LARGE SCALE GENOMIC DNA]</scope>
    <source>
        <strain evidence="15 16">NIES-2285</strain>
    </source>
</reference>
<feature type="compositionally biased region" description="Acidic residues" evidence="13">
    <location>
        <begin position="520"/>
        <end position="530"/>
    </location>
</feature>
<comment type="similarity">
    <text evidence="1 12">Belongs to the SSRP1 family.</text>
</comment>
<evidence type="ECO:0000256" key="7">
    <source>
        <dbReference type="ARBA" id="ARBA00023125"/>
    </source>
</evidence>
<dbReference type="OrthoDB" id="498543at2759"/>
<comment type="subcellular location">
    <subcellularLocation>
        <location evidence="12">Nucleus</location>
    </subcellularLocation>
    <subcellularLocation>
        <location evidence="12">Chromosome</location>
    </subcellularLocation>
</comment>
<evidence type="ECO:0000313" key="15">
    <source>
        <dbReference type="EMBL" id="GAQ83368.1"/>
    </source>
</evidence>
<evidence type="ECO:0000313" key="16">
    <source>
        <dbReference type="Proteomes" id="UP000054558"/>
    </source>
</evidence>
<feature type="compositionally biased region" description="Acidic residues" evidence="13">
    <location>
        <begin position="493"/>
        <end position="505"/>
    </location>
</feature>
<dbReference type="InterPro" id="IPR035417">
    <property type="entry name" value="SSRP1/POB3_N"/>
</dbReference>
<keyword evidence="10 11" id="KW-0539">Nucleus</keyword>
<feature type="region of interest" description="Disordered" evidence="13">
    <location>
        <begin position="605"/>
        <end position="663"/>
    </location>
</feature>
<dbReference type="FunFam" id="2.30.29.220:FF:000002">
    <property type="entry name" value="FACT complex subunit SSRP1"/>
    <property type="match status" value="1"/>
</dbReference>
<dbReference type="SUPFAM" id="SSF50729">
    <property type="entry name" value="PH domain-like"/>
    <property type="match status" value="1"/>
</dbReference>
<dbReference type="AlphaFoldDB" id="A0A1Y1I5H3"/>
<name>A0A1Y1I5H3_KLENI</name>
<keyword evidence="16" id="KW-1185">Reference proteome</keyword>
<dbReference type="InterPro" id="IPR036910">
    <property type="entry name" value="HMG_box_dom_sf"/>
</dbReference>
<dbReference type="FunFam" id="2.30.29.30:FF:000214">
    <property type="entry name" value="FACT complex subunit SSRP1"/>
    <property type="match status" value="1"/>
</dbReference>